<evidence type="ECO:0000256" key="1">
    <source>
        <dbReference type="ARBA" id="ARBA00022801"/>
    </source>
</evidence>
<dbReference type="GO" id="GO:0016787">
    <property type="term" value="F:hydrolase activity"/>
    <property type="evidence" value="ECO:0007669"/>
    <property type="project" value="UniProtKB-KW"/>
</dbReference>
<comment type="caution">
    <text evidence="2">The sequence shown here is derived from an EMBL/GenBank/DDBJ whole genome shotgun (WGS) entry which is preliminary data.</text>
</comment>
<dbReference type="Proteomes" id="UP000177718">
    <property type="component" value="Unassembled WGS sequence"/>
</dbReference>
<organism evidence="2 3">
    <name type="scientific">Candidatus Woykebacteria bacterium RIFCSPLOWO2_01_FULL_43_14</name>
    <dbReference type="NCBI Taxonomy" id="1802605"/>
    <lineage>
        <taxon>Bacteria</taxon>
        <taxon>Candidatus Woykeibacteriota</taxon>
    </lineage>
</organism>
<evidence type="ECO:0000313" key="3">
    <source>
        <dbReference type="Proteomes" id="UP000177718"/>
    </source>
</evidence>
<dbReference type="Gene3D" id="2.40.260.10">
    <property type="entry name" value="Sortase"/>
    <property type="match status" value="1"/>
</dbReference>
<gene>
    <name evidence="2" type="ORF">A3A61_02930</name>
</gene>
<keyword evidence="1" id="KW-0378">Hydrolase</keyword>
<proteinExistence type="predicted"/>
<name>A0A1G1WUI4_9BACT</name>
<dbReference type="NCBIfam" id="TIGR01076">
    <property type="entry name" value="sortase_fam"/>
    <property type="match status" value="1"/>
</dbReference>
<dbReference type="SUPFAM" id="SSF63817">
    <property type="entry name" value="Sortase"/>
    <property type="match status" value="1"/>
</dbReference>
<evidence type="ECO:0008006" key="4">
    <source>
        <dbReference type="Google" id="ProtNLM"/>
    </source>
</evidence>
<protein>
    <recommendedName>
        <fullName evidence="4">Sortase</fullName>
    </recommendedName>
</protein>
<reference evidence="2 3" key="1">
    <citation type="journal article" date="2016" name="Nat. Commun.">
        <title>Thousands of microbial genomes shed light on interconnected biogeochemical processes in an aquifer system.</title>
        <authorList>
            <person name="Anantharaman K."/>
            <person name="Brown C.T."/>
            <person name="Hug L.A."/>
            <person name="Sharon I."/>
            <person name="Castelle C.J."/>
            <person name="Probst A.J."/>
            <person name="Thomas B.C."/>
            <person name="Singh A."/>
            <person name="Wilkins M.J."/>
            <person name="Karaoz U."/>
            <person name="Brodie E.L."/>
            <person name="Williams K.H."/>
            <person name="Hubbard S.S."/>
            <person name="Banfield J.F."/>
        </authorList>
    </citation>
    <scope>NUCLEOTIDE SEQUENCE [LARGE SCALE GENOMIC DNA]</scope>
</reference>
<dbReference type="AlphaFoldDB" id="A0A1G1WUI4"/>
<dbReference type="STRING" id="1802605.A3A61_02930"/>
<dbReference type="InterPro" id="IPR023365">
    <property type="entry name" value="Sortase_dom-sf"/>
</dbReference>
<evidence type="ECO:0000313" key="2">
    <source>
        <dbReference type="EMBL" id="OGY31396.1"/>
    </source>
</evidence>
<dbReference type="InterPro" id="IPR005754">
    <property type="entry name" value="Sortase"/>
</dbReference>
<accession>A0A1G1WUI4</accession>
<sequence>MKALSMKVKFNKQALAVIAGLVVILGLGSVYAVKSDLFRIPSNPLAKSDNLESNAPADIPFDIPTEVTQEEKNLDEEAKKDFSAALNPKTDPKLPKGFQLVIPKIGVDWHVLEGTTNPDAILLKGFWKYPNTAYPSERSNTVILGHRWVYKKGDPKTLYSLDKLSKGDEIMVYYQQKKYVYKMTRSYVTGKDDLDMMDGTLTPTLTIVTSHPIEESKIISQQRLVVVGELTSN</sequence>
<dbReference type="EMBL" id="MHDB01000031">
    <property type="protein sequence ID" value="OGY31396.1"/>
    <property type="molecule type" value="Genomic_DNA"/>
</dbReference>
<dbReference type="InterPro" id="IPR042003">
    <property type="entry name" value="Sortase_E"/>
</dbReference>
<dbReference type="Pfam" id="PF04203">
    <property type="entry name" value="Sortase"/>
    <property type="match status" value="1"/>
</dbReference>
<dbReference type="CDD" id="cd05830">
    <property type="entry name" value="Sortase_E"/>
    <property type="match status" value="1"/>
</dbReference>